<evidence type="ECO:0000313" key="2">
    <source>
        <dbReference type="EMBL" id="KAJ4865203.1"/>
    </source>
</evidence>
<evidence type="ECO:0000256" key="1">
    <source>
        <dbReference type="SAM" id="MobiDB-lite"/>
    </source>
</evidence>
<dbReference type="GeneID" id="80863631"/>
<comment type="caution">
    <text evidence="2">The sequence shown here is derived from an EMBL/GenBank/DDBJ whole genome shotgun (WGS) entry which is preliminary data.</text>
</comment>
<dbReference type="AlphaFoldDB" id="A0A9W9EEG0"/>
<protein>
    <submittedName>
        <fullName evidence="2">Uncharacterized protein</fullName>
    </submittedName>
</protein>
<accession>A0A9W9EEG0</accession>
<dbReference type="RefSeq" id="XP_056034259.1">
    <property type="nucleotide sequence ID" value="XM_056168943.1"/>
</dbReference>
<proteinExistence type="predicted"/>
<evidence type="ECO:0000313" key="3">
    <source>
        <dbReference type="Proteomes" id="UP001140511"/>
    </source>
</evidence>
<organism evidence="2 3">
    <name type="scientific">Trichoderma breve</name>
    <dbReference type="NCBI Taxonomy" id="2034170"/>
    <lineage>
        <taxon>Eukaryota</taxon>
        <taxon>Fungi</taxon>
        <taxon>Dikarya</taxon>
        <taxon>Ascomycota</taxon>
        <taxon>Pezizomycotina</taxon>
        <taxon>Sordariomycetes</taxon>
        <taxon>Hypocreomycetidae</taxon>
        <taxon>Hypocreales</taxon>
        <taxon>Hypocreaceae</taxon>
        <taxon>Trichoderma</taxon>
    </lineage>
</organism>
<feature type="compositionally biased region" description="Polar residues" evidence="1">
    <location>
        <begin position="33"/>
        <end position="48"/>
    </location>
</feature>
<keyword evidence="3" id="KW-1185">Reference proteome</keyword>
<dbReference type="Proteomes" id="UP001140511">
    <property type="component" value="Unassembled WGS sequence"/>
</dbReference>
<name>A0A9W9EEG0_9HYPO</name>
<gene>
    <name evidence="2" type="ORF">T069G_01733</name>
</gene>
<reference evidence="2" key="1">
    <citation type="submission" date="2022-09" db="EMBL/GenBank/DDBJ databases">
        <title>Chromosome-level assembly of Trichoderma breve T069, a fungus used in development of biopesticide product.</title>
        <authorList>
            <person name="Lin R."/>
            <person name="Liu T."/>
        </authorList>
    </citation>
    <scope>NUCLEOTIDE SEQUENCE</scope>
    <source>
        <strain evidence="2">T069</strain>
    </source>
</reference>
<sequence>MQSVEQKDVPGVSPLLEEDELKEGNGHLRLGNISGTGSNGRTSKGIFQQQSRRCRCIRLLQLAHNTNHENLLKVPPYGSFNTIMVVKAQILTLRSHALQSVLTGILDVGSSPQPF</sequence>
<feature type="region of interest" description="Disordered" evidence="1">
    <location>
        <begin position="21"/>
        <end position="48"/>
    </location>
</feature>
<dbReference type="EMBL" id="JAOPEN010000001">
    <property type="protein sequence ID" value="KAJ4865203.1"/>
    <property type="molecule type" value="Genomic_DNA"/>
</dbReference>